<comment type="catalytic activity">
    <reaction evidence="3">
        <text>L-allo-threonine + NADP(+) = aminoacetone + CO2 + NADPH</text>
        <dbReference type="Rhea" id="RHEA:43524"/>
        <dbReference type="ChEBI" id="CHEBI:16526"/>
        <dbReference type="ChEBI" id="CHEBI:57783"/>
        <dbReference type="ChEBI" id="CHEBI:58320"/>
        <dbReference type="ChEBI" id="CHEBI:58349"/>
        <dbReference type="ChEBI" id="CHEBI:58585"/>
        <dbReference type="EC" id="1.1.1.381"/>
    </reaction>
</comment>
<dbReference type="Proteomes" id="UP000297729">
    <property type="component" value="Unassembled WGS sequence"/>
</dbReference>
<evidence type="ECO:0000256" key="11">
    <source>
        <dbReference type="RuleBase" id="RU000363"/>
    </source>
</evidence>
<dbReference type="PIRSF" id="PIRSF000126">
    <property type="entry name" value="11-beta-HSD1"/>
    <property type="match status" value="1"/>
</dbReference>
<keyword evidence="14" id="KW-1185">Reference proteome</keyword>
<protein>
    <recommendedName>
        <fullName evidence="6">NADP-dependent 3-hydroxy acid dehydrogenase YdfG</fullName>
        <ecNumber evidence="4">1.1.1.298</ecNumber>
        <ecNumber evidence="5">1.1.1.381</ecNumber>
    </recommendedName>
    <alternativeName>
        <fullName evidence="8">L-allo-threonine dehydrogenase</fullName>
    </alternativeName>
    <alternativeName>
        <fullName evidence="7">Malonic semialdehyde reductase</fullName>
    </alternativeName>
</protein>
<proteinExistence type="inferred from homology"/>
<dbReference type="Gene3D" id="3.40.50.720">
    <property type="entry name" value="NAD(P)-binding Rossmann-like Domain"/>
    <property type="match status" value="1"/>
</dbReference>
<evidence type="ECO:0000256" key="1">
    <source>
        <dbReference type="ARBA" id="ARBA00006484"/>
    </source>
</evidence>
<organism evidence="13 14">
    <name type="scientific">Duganella callida</name>
    <dbReference type="NCBI Taxonomy" id="2561932"/>
    <lineage>
        <taxon>Bacteria</taxon>
        <taxon>Pseudomonadati</taxon>
        <taxon>Pseudomonadota</taxon>
        <taxon>Betaproteobacteria</taxon>
        <taxon>Burkholderiales</taxon>
        <taxon>Oxalobacteraceae</taxon>
        <taxon>Telluria group</taxon>
        <taxon>Duganella</taxon>
    </lineage>
</organism>
<dbReference type="EC" id="1.1.1.381" evidence="5"/>
<evidence type="ECO:0000256" key="4">
    <source>
        <dbReference type="ARBA" id="ARBA00044050"/>
    </source>
</evidence>
<evidence type="ECO:0000259" key="12">
    <source>
        <dbReference type="SMART" id="SM00822"/>
    </source>
</evidence>
<evidence type="ECO:0000256" key="5">
    <source>
        <dbReference type="ARBA" id="ARBA00044059"/>
    </source>
</evidence>
<dbReference type="InterPro" id="IPR036291">
    <property type="entry name" value="NAD(P)-bd_dom_sf"/>
</dbReference>
<dbReference type="Pfam" id="PF00106">
    <property type="entry name" value="adh_short"/>
    <property type="match status" value="1"/>
</dbReference>
<gene>
    <name evidence="13" type="ORF">E4L98_06935</name>
</gene>
<evidence type="ECO:0000256" key="7">
    <source>
        <dbReference type="ARBA" id="ARBA00044271"/>
    </source>
</evidence>
<sequence>MNTTPSSGVALITGASAGIGATYADRLARRGHDLILVARNRGKLDDLSHRLKVATGRQISVVTADLTQPDDLRKVEAIARQEARLNMLVNNAGVGSATPLVGSDVDSMEAMIDINVTALTRLSYAVAPEFLRRGGGTIINISSGVAVAPDFLNGVYGASKAYVLAFSQSLATELDGKNVRVQVVLPGVIRTEFWDDSGTSIDDIPGDMVMCVDDLVDAALAGLDQGEFATLPSLPDTADWDKFDAARHALRDKLSFRKPAARYLIG</sequence>
<dbReference type="CDD" id="cd05233">
    <property type="entry name" value="SDR_c"/>
    <property type="match status" value="1"/>
</dbReference>
<dbReference type="SMART" id="SM00822">
    <property type="entry name" value="PKS_KR"/>
    <property type="match status" value="1"/>
</dbReference>
<reference evidence="13 14" key="1">
    <citation type="submission" date="2019-03" db="EMBL/GenBank/DDBJ databases">
        <title>Draft Genome Sequence of Duganella callidus sp. nov., a Novel Duganella Species Isolated from Cultivated Soil.</title>
        <authorList>
            <person name="Raths R."/>
            <person name="Peta V."/>
            <person name="Bucking H."/>
        </authorList>
    </citation>
    <scope>NUCLEOTIDE SEQUENCE [LARGE SCALE GENOMIC DNA]</scope>
    <source>
        <strain evidence="13 14">DN04</strain>
    </source>
</reference>
<dbReference type="AlphaFoldDB" id="A0A4Y9SL61"/>
<evidence type="ECO:0000256" key="9">
    <source>
        <dbReference type="ARBA" id="ARBA00045650"/>
    </source>
</evidence>
<comment type="caution">
    <text evidence="13">The sequence shown here is derived from an EMBL/GenBank/DDBJ whole genome shotgun (WGS) entry which is preliminary data.</text>
</comment>
<evidence type="ECO:0000256" key="10">
    <source>
        <dbReference type="ARBA" id="ARBA00047274"/>
    </source>
</evidence>
<comment type="function">
    <text evidence="9">NADP-dependent dehydrogenase with broad substrate specificity acting on 3-hydroxy acids. Catalyzes the NADP-dependent oxidation of L-allo-threonine to L-2-amino-3-keto-butyrate, which is spontaneously decarboxylated into aminoacetone. Also acts on D-threonine, L-serine, D-serine, D-3-hydroxyisobutyrate, L-3-hydroxyisobutyrate, D-glycerate and L-glycerate. Able to catalyze the reduction of the malonic semialdehyde to 3-hydroxypropionic acid. YdfG is apparently supplementing RutE, the presumed malonic semialdehyde reductase involved in pyrimidine degradation since both are able to detoxify malonic semialdehyde.</text>
</comment>
<dbReference type="PANTHER" id="PTHR43086:SF3">
    <property type="entry name" value="NADP-DEPENDENT 3-HYDROXY ACID DEHYDROGENASE YDFG"/>
    <property type="match status" value="1"/>
</dbReference>
<comment type="similarity">
    <text evidence="1 11">Belongs to the short-chain dehydrogenases/reductases (SDR) family.</text>
</comment>
<dbReference type="InterPro" id="IPR020904">
    <property type="entry name" value="Sc_DH/Rdtase_CS"/>
</dbReference>
<dbReference type="PROSITE" id="PS00061">
    <property type="entry name" value="ADH_SHORT"/>
    <property type="match status" value="1"/>
</dbReference>
<evidence type="ECO:0000313" key="14">
    <source>
        <dbReference type="Proteomes" id="UP000297729"/>
    </source>
</evidence>
<dbReference type="PANTHER" id="PTHR43086">
    <property type="entry name" value="VERY-LONG-CHAIN 3-OXOOACYL-COA REDUCTASE"/>
    <property type="match status" value="1"/>
</dbReference>
<name>A0A4Y9SL61_9BURK</name>
<evidence type="ECO:0000256" key="2">
    <source>
        <dbReference type="ARBA" id="ARBA00023002"/>
    </source>
</evidence>
<feature type="domain" description="Ketoreductase" evidence="12">
    <location>
        <begin position="8"/>
        <end position="192"/>
    </location>
</feature>
<evidence type="ECO:0000256" key="8">
    <source>
        <dbReference type="ARBA" id="ARBA00044349"/>
    </source>
</evidence>
<evidence type="ECO:0000256" key="3">
    <source>
        <dbReference type="ARBA" id="ARBA00043812"/>
    </source>
</evidence>
<dbReference type="SUPFAM" id="SSF51735">
    <property type="entry name" value="NAD(P)-binding Rossmann-fold domains"/>
    <property type="match status" value="1"/>
</dbReference>
<evidence type="ECO:0000256" key="6">
    <source>
        <dbReference type="ARBA" id="ARBA00044065"/>
    </source>
</evidence>
<dbReference type="InterPro" id="IPR002347">
    <property type="entry name" value="SDR_fam"/>
</dbReference>
<dbReference type="EC" id="1.1.1.298" evidence="4"/>
<dbReference type="InterPro" id="IPR057326">
    <property type="entry name" value="KR_dom"/>
</dbReference>
<dbReference type="GO" id="GO:0035527">
    <property type="term" value="F:3-hydroxypropionate dehydrogenase (NADP+) activity"/>
    <property type="evidence" value="ECO:0007669"/>
    <property type="project" value="UniProtKB-EC"/>
</dbReference>
<dbReference type="OrthoDB" id="9810734at2"/>
<dbReference type="PRINTS" id="PR00081">
    <property type="entry name" value="GDHRDH"/>
</dbReference>
<comment type="catalytic activity">
    <reaction evidence="10">
        <text>3-hydroxypropanoate + NADP(+) = 3-oxopropanoate + NADPH + H(+)</text>
        <dbReference type="Rhea" id="RHEA:26438"/>
        <dbReference type="ChEBI" id="CHEBI:15378"/>
        <dbReference type="ChEBI" id="CHEBI:16510"/>
        <dbReference type="ChEBI" id="CHEBI:33190"/>
        <dbReference type="ChEBI" id="CHEBI:57783"/>
        <dbReference type="ChEBI" id="CHEBI:58349"/>
        <dbReference type="EC" id="1.1.1.298"/>
    </reaction>
</comment>
<dbReference type="RefSeq" id="WP_135200835.1">
    <property type="nucleotide sequence ID" value="NZ_SPVG01000072.1"/>
</dbReference>
<evidence type="ECO:0000313" key="13">
    <source>
        <dbReference type="EMBL" id="TFW27181.1"/>
    </source>
</evidence>
<dbReference type="EMBL" id="SPVG01000072">
    <property type="protein sequence ID" value="TFW27181.1"/>
    <property type="molecule type" value="Genomic_DNA"/>
</dbReference>
<keyword evidence="2" id="KW-0560">Oxidoreductase</keyword>
<accession>A0A4Y9SL61</accession>
<dbReference type="PRINTS" id="PR00080">
    <property type="entry name" value="SDRFAMILY"/>
</dbReference>